<dbReference type="Proteomes" id="UP000773469">
    <property type="component" value="Unassembled WGS sequence"/>
</dbReference>
<dbReference type="GO" id="GO:0071973">
    <property type="term" value="P:bacterial-type flagellum-dependent cell motility"/>
    <property type="evidence" value="ECO:0007669"/>
    <property type="project" value="TreeGrafter"/>
</dbReference>
<keyword evidence="5" id="KW-0143">Chaperone</keyword>
<protein>
    <recommendedName>
        <fullName evidence="6">Flagellar secretion chaperone FliS</fullName>
    </recommendedName>
</protein>
<dbReference type="EMBL" id="MCBT01000018">
    <property type="protein sequence ID" value="OEG74582.1"/>
    <property type="molecule type" value="Genomic_DNA"/>
</dbReference>
<evidence type="ECO:0000313" key="7">
    <source>
        <dbReference type="EMBL" id="GIU43516.1"/>
    </source>
</evidence>
<evidence type="ECO:0000313" key="10">
    <source>
        <dbReference type="Proteomes" id="UP000773469"/>
    </source>
</evidence>
<dbReference type="GO" id="GO:0005829">
    <property type="term" value="C:cytosol"/>
    <property type="evidence" value="ECO:0007669"/>
    <property type="project" value="UniProtKB-SubCell"/>
</dbReference>
<dbReference type="InterPro" id="IPR036584">
    <property type="entry name" value="FliS_sf"/>
</dbReference>
<dbReference type="Pfam" id="PF02561">
    <property type="entry name" value="FliS"/>
    <property type="match status" value="1"/>
</dbReference>
<dbReference type="PANTHER" id="PTHR34773">
    <property type="entry name" value="FLAGELLAR SECRETION CHAPERONE FLIS"/>
    <property type="match status" value="1"/>
</dbReference>
<dbReference type="EMBL" id="BPEU01000022">
    <property type="protein sequence ID" value="GIU43516.1"/>
    <property type="molecule type" value="Genomic_DNA"/>
</dbReference>
<organism evidence="8 9">
    <name type="scientific">Shewanella colwelliana</name>
    <name type="common">Alteromonas colwelliana</name>
    <dbReference type="NCBI Taxonomy" id="23"/>
    <lineage>
        <taxon>Bacteria</taxon>
        <taxon>Pseudomonadati</taxon>
        <taxon>Pseudomonadota</taxon>
        <taxon>Gammaproteobacteria</taxon>
        <taxon>Alteromonadales</taxon>
        <taxon>Shewanellaceae</taxon>
        <taxon>Shewanella</taxon>
    </lineage>
</organism>
<comment type="subcellular location">
    <subcellularLocation>
        <location evidence="1 6">Cytoplasm</location>
        <location evidence="1 6">Cytosol</location>
    </subcellularLocation>
</comment>
<comment type="similarity">
    <text evidence="2 6">Belongs to the FliS family.</text>
</comment>
<sequence length="136" mass="15209">MRKSLQSYRKVSVESEISVASPHRIIQMMFEGALQRLAQSRYAIEHNDIQNKGIYIGKAIGLVTGLNNSLNMDAGGDIANNLSDLYDFMLRKISEANVNNDVQAIDDVCEIIRTIKEGWDAIPQEQHHIASHTEAV</sequence>
<reference evidence="8 9" key="1">
    <citation type="submission" date="2016-07" db="EMBL/GenBank/DDBJ databases">
        <title>Whole-genome of two Shewanella species isolated from a digestive organ of sea cucumber Apostichopus japonicus Selenka 1867.</title>
        <authorList>
            <person name="Hong H.-H."/>
            <person name="Choi H."/>
            <person name="Cheon S."/>
            <person name="Oh J.-S."/>
            <person name="Lee H.-G."/>
            <person name="Park C."/>
        </authorList>
    </citation>
    <scope>NUCLEOTIDE SEQUENCE [LARGE SCALE GENOMIC DNA]</scope>
    <source>
        <strain evidence="8 9">CSB03KR</strain>
    </source>
</reference>
<dbReference type="OrthoDB" id="9792010at2"/>
<dbReference type="InterPro" id="IPR003713">
    <property type="entry name" value="FliS"/>
</dbReference>
<dbReference type="AlphaFoldDB" id="A0A1E5IVL4"/>
<gene>
    <name evidence="7" type="primary">fliS</name>
    <name evidence="8" type="ORF">BEL05_19300</name>
    <name evidence="7" type="ORF">TUM3794_29370</name>
</gene>
<keyword evidence="3 6" id="KW-0963">Cytoplasm</keyword>
<evidence type="ECO:0000256" key="1">
    <source>
        <dbReference type="ARBA" id="ARBA00004514"/>
    </source>
</evidence>
<name>A0A1E5IVL4_SHECO</name>
<evidence type="ECO:0000256" key="3">
    <source>
        <dbReference type="ARBA" id="ARBA00022490"/>
    </source>
</evidence>
<accession>A0A1E5IVL4</accession>
<dbReference type="Proteomes" id="UP000095230">
    <property type="component" value="Unassembled WGS sequence"/>
</dbReference>
<dbReference type="CDD" id="cd16098">
    <property type="entry name" value="FliS"/>
    <property type="match status" value="1"/>
</dbReference>
<dbReference type="SUPFAM" id="SSF101116">
    <property type="entry name" value="Flagellar export chaperone FliS"/>
    <property type="match status" value="1"/>
</dbReference>
<dbReference type="FunFam" id="1.20.120.340:FF:000001">
    <property type="entry name" value="Flagellar secretion chaperone FliS"/>
    <property type="match status" value="1"/>
</dbReference>
<dbReference type="PANTHER" id="PTHR34773:SF1">
    <property type="entry name" value="FLAGELLAR SECRETION CHAPERONE FLIS"/>
    <property type="match status" value="1"/>
</dbReference>
<evidence type="ECO:0000256" key="2">
    <source>
        <dbReference type="ARBA" id="ARBA00008787"/>
    </source>
</evidence>
<evidence type="ECO:0000313" key="8">
    <source>
        <dbReference type="EMBL" id="OEG74582.1"/>
    </source>
</evidence>
<evidence type="ECO:0000256" key="4">
    <source>
        <dbReference type="ARBA" id="ARBA00022795"/>
    </source>
</evidence>
<comment type="caution">
    <text evidence="8">The sequence shown here is derived from an EMBL/GenBank/DDBJ whole genome shotgun (WGS) entry which is preliminary data.</text>
</comment>
<evidence type="ECO:0000256" key="5">
    <source>
        <dbReference type="ARBA" id="ARBA00023186"/>
    </source>
</evidence>
<dbReference type="RefSeq" id="WP_069670765.1">
    <property type="nucleotide sequence ID" value="NZ_BPEU01000022.1"/>
</dbReference>
<keyword evidence="4 6" id="KW-1005">Bacterial flagellum biogenesis</keyword>
<keyword evidence="8" id="KW-0282">Flagellum</keyword>
<evidence type="ECO:0000256" key="6">
    <source>
        <dbReference type="PIRNR" id="PIRNR039090"/>
    </source>
</evidence>
<dbReference type="PIRSF" id="PIRSF039090">
    <property type="entry name" value="Flis"/>
    <property type="match status" value="1"/>
</dbReference>
<dbReference type="STRING" id="23.BEL05_19300"/>
<proteinExistence type="inferred from homology"/>
<dbReference type="NCBIfam" id="TIGR00208">
    <property type="entry name" value="fliS"/>
    <property type="match status" value="1"/>
</dbReference>
<keyword evidence="8" id="KW-0969">Cilium</keyword>
<evidence type="ECO:0000313" key="9">
    <source>
        <dbReference type="Proteomes" id="UP000095230"/>
    </source>
</evidence>
<keyword evidence="8" id="KW-0966">Cell projection</keyword>
<dbReference type="GO" id="GO:0044780">
    <property type="term" value="P:bacterial-type flagellum assembly"/>
    <property type="evidence" value="ECO:0007669"/>
    <property type="project" value="InterPro"/>
</dbReference>
<reference evidence="7 10" key="2">
    <citation type="submission" date="2021-05" db="EMBL/GenBank/DDBJ databases">
        <title>Molecular characterization for Shewanella algae harboring chromosomal blaOXA-55-like strains isolated from clinical and environment sample.</title>
        <authorList>
            <person name="Ohama Y."/>
            <person name="Aoki K."/>
            <person name="Harada S."/>
            <person name="Moriya K."/>
            <person name="Ishii Y."/>
            <person name="Tateda K."/>
        </authorList>
    </citation>
    <scope>NUCLEOTIDE SEQUENCE [LARGE SCALE GENOMIC DNA]</scope>
    <source>
        <strain evidence="7 10">MBTL60-118</strain>
    </source>
</reference>
<keyword evidence="10" id="KW-1185">Reference proteome</keyword>
<dbReference type="Gene3D" id="1.20.120.340">
    <property type="entry name" value="Flagellar protein FliS"/>
    <property type="match status" value="1"/>
</dbReference>